<dbReference type="AlphaFoldDB" id="A0A9Q3KF33"/>
<reference evidence="3" key="1">
    <citation type="submission" date="2021-03" db="EMBL/GenBank/DDBJ databases">
        <title>Draft genome sequence of rust myrtle Austropuccinia psidii MF-1, a brazilian biotype.</title>
        <authorList>
            <person name="Quecine M.C."/>
            <person name="Pachon D.M.R."/>
            <person name="Bonatelli M.L."/>
            <person name="Correr F.H."/>
            <person name="Franceschini L.M."/>
            <person name="Leite T.F."/>
            <person name="Margarido G.R.A."/>
            <person name="Almeida C.A."/>
            <person name="Ferrarezi J.A."/>
            <person name="Labate C.A."/>
        </authorList>
    </citation>
    <scope>NUCLEOTIDE SEQUENCE</scope>
    <source>
        <strain evidence="3">MF-1</strain>
    </source>
</reference>
<feature type="domain" description="Reverse transcriptase/retrotransposon-derived protein RNase H-like" evidence="2">
    <location>
        <begin position="112"/>
        <end position="152"/>
    </location>
</feature>
<evidence type="ECO:0000313" key="3">
    <source>
        <dbReference type="EMBL" id="MBW0580408.1"/>
    </source>
</evidence>
<keyword evidence="4" id="KW-1185">Reference proteome</keyword>
<sequence length="276" mass="31051">MVFSKYEEEHVTHVSTVLSTLRANNLFAKDSKCLFHVSSIEYLDYVVSSKGLKMDQEKFQQILNWPPPRNLKALQSFLGFTNFYGRFIKNYSKKISSLTNFLKKDSCFPLNEEVLSHFHQLKEAFTTAPILSHFNPSLPTIIETDAPNYALGHQGKSCINCRRLTSRRTACPPDTAYHPYARGVPSRHCLPSLRSECPPDMLLTLLILTLPYARGVPSQHAPNTTYPYACVVPPRHAPDTTHPYVHGVPSPHCLPSLCLRSALPTTLTTYASVVHP</sequence>
<comment type="caution">
    <text evidence="3">The sequence shown here is derived from an EMBL/GenBank/DDBJ whole genome shotgun (WGS) entry which is preliminary data.</text>
</comment>
<evidence type="ECO:0000259" key="2">
    <source>
        <dbReference type="Pfam" id="PF17919"/>
    </source>
</evidence>
<dbReference type="PANTHER" id="PTHR37984">
    <property type="entry name" value="PROTEIN CBG26694"/>
    <property type="match status" value="1"/>
</dbReference>
<dbReference type="Gene3D" id="3.30.70.270">
    <property type="match status" value="2"/>
</dbReference>
<dbReference type="InterPro" id="IPR043502">
    <property type="entry name" value="DNA/RNA_pol_sf"/>
</dbReference>
<organism evidence="3 4">
    <name type="scientific">Austropuccinia psidii MF-1</name>
    <dbReference type="NCBI Taxonomy" id="1389203"/>
    <lineage>
        <taxon>Eukaryota</taxon>
        <taxon>Fungi</taxon>
        <taxon>Dikarya</taxon>
        <taxon>Basidiomycota</taxon>
        <taxon>Pucciniomycotina</taxon>
        <taxon>Pucciniomycetes</taxon>
        <taxon>Pucciniales</taxon>
        <taxon>Sphaerophragmiaceae</taxon>
        <taxon>Austropuccinia</taxon>
    </lineage>
</organism>
<dbReference type="InterPro" id="IPR043128">
    <property type="entry name" value="Rev_trsase/Diguanyl_cyclase"/>
</dbReference>
<dbReference type="Proteomes" id="UP000765509">
    <property type="component" value="Unassembled WGS sequence"/>
</dbReference>
<dbReference type="Pfam" id="PF17919">
    <property type="entry name" value="RT_RNaseH_2"/>
    <property type="match status" value="1"/>
</dbReference>
<gene>
    <name evidence="3" type="ORF">O181_120123</name>
</gene>
<protein>
    <recommendedName>
        <fullName evidence="2">Reverse transcriptase/retrotransposon-derived protein RNase H-like domain-containing protein</fullName>
    </recommendedName>
</protein>
<dbReference type="FunFam" id="3.30.70.270:FF:000020">
    <property type="entry name" value="Transposon Tf2-6 polyprotein-like Protein"/>
    <property type="match status" value="1"/>
</dbReference>
<evidence type="ECO:0000256" key="1">
    <source>
        <dbReference type="ARBA" id="ARBA00023268"/>
    </source>
</evidence>
<dbReference type="InterPro" id="IPR050951">
    <property type="entry name" value="Retrovirus_Pol_polyprotein"/>
</dbReference>
<keyword evidence="1" id="KW-0511">Multifunctional enzyme</keyword>
<dbReference type="PANTHER" id="PTHR37984:SF5">
    <property type="entry name" value="PROTEIN NYNRIN-LIKE"/>
    <property type="match status" value="1"/>
</dbReference>
<dbReference type="GO" id="GO:0003824">
    <property type="term" value="F:catalytic activity"/>
    <property type="evidence" value="ECO:0007669"/>
    <property type="project" value="UniProtKB-KW"/>
</dbReference>
<name>A0A9Q3KF33_9BASI</name>
<accession>A0A9Q3KF33</accession>
<dbReference type="SUPFAM" id="SSF56672">
    <property type="entry name" value="DNA/RNA polymerases"/>
    <property type="match status" value="1"/>
</dbReference>
<proteinExistence type="predicted"/>
<dbReference type="OrthoDB" id="6777461at2759"/>
<dbReference type="InterPro" id="IPR041577">
    <property type="entry name" value="RT_RNaseH_2"/>
</dbReference>
<evidence type="ECO:0000313" key="4">
    <source>
        <dbReference type="Proteomes" id="UP000765509"/>
    </source>
</evidence>
<dbReference type="EMBL" id="AVOT02107457">
    <property type="protein sequence ID" value="MBW0580408.1"/>
    <property type="molecule type" value="Genomic_DNA"/>
</dbReference>